<dbReference type="EMBL" id="LR796578">
    <property type="protein sequence ID" value="CAB4153289.1"/>
    <property type="molecule type" value="Genomic_DNA"/>
</dbReference>
<sequence>MIVDIKQVKTNPKNPRVIKDDKFKKLVKSIQEF</sequence>
<organism evidence="1">
    <name type="scientific">uncultured Caudovirales phage</name>
    <dbReference type="NCBI Taxonomy" id="2100421"/>
    <lineage>
        <taxon>Viruses</taxon>
        <taxon>Duplodnaviria</taxon>
        <taxon>Heunggongvirae</taxon>
        <taxon>Uroviricota</taxon>
        <taxon>Caudoviricetes</taxon>
        <taxon>Peduoviridae</taxon>
        <taxon>Maltschvirus</taxon>
        <taxon>Maltschvirus maltsch</taxon>
    </lineage>
</organism>
<gene>
    <name evidence="1" type="ORF">UFOVP603_66</name>
</gene>
<name>A0A6J5NCU5_9CAUD</name>
<protein>
    <submittedName>
        <fullName evidence="1">Uncharacterized protein</fullName>
    </submittedName>
</protein>
<feature type="non-terminal residue" evidence="1">
    <location>
        <position position="33"/>
    </location>
</feature>
<proteinExistence type="predicted"/>
<evidence type="ECO:0000313" key="1">
    <source>
        <dbReference type="EMBL" id="CAB4153289.1"/>
    </source>
</evidence>
<accession>A0A6J5NCU5</accession>
<reference evidence="1" key="1">
    <citation type="submission" date="2020-04" db="EMBL/GenBank/DDBJ databases">
        <authorList>
            <person name="Chiriac C."/>
            <person name="Salcher M."/>
            <person name="Ghai R."/>
            <person name="Kavagutti S V."/>
        </authorList>
    </citation>
    <scope>NUCLEOTIDE SEQUENCE</scope>
</reference>